<dbReference type="Gene3D" id="1.10.630.10">
    <property type="entry name" value="Cytochrome P450"/>
    <property type="match status" value="1"/>
</dbReference>
<evidence type="ECO:0000256" key="8">
    <source>
        <dbReference type="ARBA" id="ARBA00023033"/>
    </source>
</evidence>
<protein>
    <recommendedName>
        <fullName evidence="11">sterol 14alpha-demethylase</fullName>
        <ecNumber evidence="11">1.14.14.154</ecNumber>
    </recommendedName>
    <alternativeName>
        <fullName evidence="13">Cytochrome P450 51</fullName>
    </alternativeName>
    <alternativeName>
        <fullName evidence="15">Cytochrome P450-14DM</fullName>
    </alternativeName>
    <alternativeName>
        <fullName evidence="12">Cytochrome P450-LIA1</fullName>
    </alternativeName>
    <alternativeName>
        <fullName evidence="14">Sterol 14-alpha demethylase</fullName>
    </alternativeName>
</protein>
<evidence type="ECO:0000256" key="9">
    <source>
        <dbReference type="ARBA" id="ARBA00023136"/>
    </source>
</evidence>
<keyword evidence="9 26" id="KW-0472">Membrane</keyword>
<evidence type="ECO:0000256" key="3">
    <source>
        <dbReference type="ARBA" id="ARBA00010617"/>
    </source>
</evidence>
<dbReference type="InterPro" id="IPR036396">
    <property type="entry name" value="Cyt_P450_sf"/>
</dbReference>
<evidence type="ECO:0000256" key="23">
    <source>
        <dbReference type="ARBA" id="ARBA00049450"/>
    </source>
</evidence>
<evidence type="ECO:0000256" key="7">
    <source>
        <dbReference type="ARBA" id="ARBA00023004"/>
    </source>
</evidence>
<dbReference type="EMBL" id="BTGC01000008">
    <property type="protein sequence ID" value="GMM52619.1"/>
    <property type="molecule type" value="Genomic_DNA"/>
</dbReference>
<evidence type="ECO:0000256" key="24">
    <source>
        <dbReference type="PIRSR" id="PIRSR602403-1"/>
    </source>
</evidence>
<evidence type="ECO:0000256" key="6">
    <source>
        <dbReference type="ARBA" id="ARBA00023002"/>
    </source>
</evidence>
<dbReference type="GO" id="GO:0020037">
    <property type="term" value="F:heme binding"/>
    <property type="evidence" value="ECO:0007669"/>
    <property type="project" value="InterPro"/>
</dbReference>
<keyword evidence="5 24" id="KW-0479">Metal-binding</keyword>
<evidence type="ECO:0000256" key="25">
    <source>
        <dbReference type="RuleBase" id="RU000461"/>
    </source>
</evidence>
<dbReference type="GO" id="GO:0005506">
    <property type="term" value="F:iron ion binding"/>
    <property type="evidence" value="ECO:0007669"/>
    <property type="project" value="InterPro"/>
</dbReference>
<evidence type="ECO:0000256" key="22">
    <source>
        <dbReference type="ARBA" id="ARBA00049163"/>
    </source>
</evidence>
<evidence type="ECO:0000256" key="18">
    <source>
        <dbReference type="ARBA" id="ARBA00047670"/>
    </source>
</evidence>
<sequence>MIENMFSTLEYIKAYLGKLPLYCSIPTVIIGLLVTIISLNLLQQLVYRIVFPYRAPIVPYLFPWIGSAVTYGSSPYEFFEKNRQKYGDVFAFVMVGRVMTVCLGPRGHDFVFNAKLADVSAEEAYNTLTEPVFGKGVIYDCSNARLMEQKKFAKAALTRDAFRTYVPKIIKEVKDYMANPEKFGQPGQKLEVLEVTPEITTYTASRTLMGDEMRNKFTKRTAQLYSDLDKGFTPLNFVFPNLPLPYYKRRDIAHDEIQGQYLEVIKKRRATDQIGEYNRDLIDAIMNTAVYKDGVAMTDEEIANLCIGILMGGQHTSATTSAWALMHLAQKPEYQELILEEQKRVLGDNELSFDDLQEMPMLNAVIKETLRLHNPLHSIFRKVMRPLHIPGTNYTVPKGHYVMVSPGHTHTHNDWFKEAAKFMPERWLDEEEVKKVTGGNGTATVDYGFGAVTKGASSPFLPFGAGRHRCIGEQFAMMQLGTIMTTFVREIKWTLPEGVTDVPPIDFQSMVTLPKPPAEIVYMRRNEKN</sequence>
<evidence type="ECO:0000256" key="14">
    <source>
        <dbReference type="ARBA" id="ARBA00043106"/>
    </source>
</evidence>
<dbReference type="FunFam" id="1.10.630.10:FF:000033">
    <property type="entry name" value="14-alpha sterol demethylase"/>
    <property type="match status" value="1"/>
</dbReference>
<comment type="catalytic activity">
    <reaction evidence="20">
        <text>32-oxolanosterol + reduced [NADPH--hemoprotein reductase] + O2 = 4,4-dimethyl-5alpha-cholesta-8,14,24-trien-3beta-ol + formate + oxidized [NADPH--hemoprotein reductase] + H2O + 2 H(+)</text>
        <dbReference type="Rhea" id="RHEA:75111"/>
        <dbReference type="Rhea" id="RHEA-COMP:11964"/>
        <dbReference type="Rhea" id="RHEA-COMP:11965"/>
        <dbReference type="ChEBI" id="CHEBI:15377"/>
        <dbReference type="ChEBI" id="CHEBI:15378"/>
        <dbReference type="ChEBI" id="CHEBI:15379"/>
        <dbReference type="ChEBI" id="CHEBI:15740"/>
        <dbReference type="ChEBI" id="CHEBI:17813"/>
        <dbReference type="ChEBI" id="CHEBI:57618"/>
        <dbReference type="ChEBI" id="CHEBI:58210"/>
        <dbReference type="ChEBI" id="CHEBI:166681"/>
    </reaction>
    <physiologicalReaction direction="left-to-right" evidence="20">
        <dbReference type="Rhea" id="RHEA:75112"/>
    </physiologicalReaction>
</comment>
<dbReference type="Proteomes" id="UP001362899">
    <property type="component" value="Unassembled WGS sequence"/>
</dbReference>
<dbReference type="InterPro" id="IPR017972">
    <property type="entry name" value="Cyt_P450_CS"/>
</dbReference>
<keyword evidence="26" id="KW-1133">Transmembrane helix</keyword>
<comment type="pathway">
    <text evidence="10">Steroid biosynthesis; zymosterol biosynthesis; zymosterol from lanosterol: step 1/6.</text>
</comment>
<evidence type="ECO:0000256" key="21">
    <source>
        <dbReference type="ARBA" id="ARBA00048866"/>
    </source>
</evidence>
<dbReference type="InterPro" id="IPR050529">
    <property type="entry name" value="CYP450_sterol_14alpha_dmase"/>
</dbReference>
<comment type="catalytic activity">
    <reaction evidence="23">
        <text>a 14alpha-formyl steroid + reduced [NADPH--hemoprotein reductase] + O2 = a Delta(14) steroid + formate + oxidized [NADPH--hemoprotein reductase] + H2O + 2 H(+)</text>
        <dbReference type="Rhea" id="RHEA:68068"/>
        <dbReference type="Rhea" id="RHEA-COMP:11964"/>
        <dbReference type="Rhea" id="RHEA-COMP:11965"/>
        <dbReference type="ChEBI" id="CHEBI:15377"/>
        <dbReference type="ChEBI" id="CHEBI:15378"/>
        <dbReference type="ChEBI" id="CHEBI:15379"/>
        <dbReference type="ChEBI" id="CHEBI:15740"/>
        <dbReference type="ChEBI" id="CHEBI:57618"/>
        <dbReference type="ChEBI" id="CHEBI:58210"/>
        <dbReference type="ChEBI" id="CHEBI:138031"/>
        <dbReference type="ChEBI" id="CHEBI:176902"/>
    </reaction>
    <physiologicalReaction direction="left-to-right" evidence="23">
        <dbReference type="Rhea" id="RHEA:68069"/>
    </physiologicalReaction>
</comment>
<keyword evidence="6 25" id="KW-0560">Oxidoreductase</keyword>
<dbReference type="CDD" id="cd11042">
    <property type="entry name" value="CYP51-like"/>
    <property type="match status" value="1"/>
</dbReference>
<comment type="caution">
    <text evidence="27">The sequence shown here is derived from an EMBL/GenBank/DDBJ whole genome shotgun (WGS) entry which is preliminary data.</text>
</comment>
<comment type="catalytic activity">
    <reaction evidence="16">
        <text>32-hydroxylanosterol + reduced [NADPH--hemoprotein reductase] + O2 = 32-oxolanosterol + oxidized [NADPH--hemoprotein reductase] + 2 H2O + H(+)</text>
        <dbReference type="Rhea" id="RHEA:75107"/>
        <dbReference type="Rhea" id="RHEA-COMP:11964"/>
        <dbReference type="Rhea" id="RHEA-COMP:11965"/>
        <dbReference type="ChEBI" id="CHEBI:15377"/>
        <dbReference type="ChEBI" id="CHEBI:15378"/>
        <dbReference type="ChEBI" id="CHEBI:15379"/>
        <dbReference type="ChEBI" id="CHEBI:57618"/>
        <dbReference type="ChEBI" id="CHEBI:58210"/>
        <dbReference type="ChEBI" id="CHEBI:166681"/>
        <dbReference type="ChEBI" id="CHEBI:166806"/>
    </reaction>
    <physiologicalReaction direction="left-to-right" evidence="16">
        <dbReference type="Rhea" id="RHEA:75108"/>
    </physiologicalReaction>
</comment>
<keyword evidence="26" id="KW-0812">Transmembrane</keyword>
<evidence type="ECO:0000256" key="26">
    <source>
        <dbReference type="SAM" id="Phobius"/>
    </source>
</evidence>
<keyword evidence="7 24" id="KW-0408">Iron</keyword>
<dbReference type="SUPFAM" id="SSF48264">
    <property type="entry name" value="Cytochrome P450"/>
    <property type="match status" value="1"/>
</dbReference>
<dbReference type="EC" id="1.14.14.154" evidence="11"/>
<keyword evidence="4 24" id="KW-0349">Heme</keyword>
<evidence type="ECO:0000256" key="19">
    <source>
        <dbReference type="ARBA" id="ARBA00047702"/>
    </source>
</evidence>
<evidence type="ECO:0000256" key="20">
    <source>
        <dbReference type="ARBA" id="ARBA00048479"/>
    </source>
</evidence>
<accession>A0AAV5RM71</accession>
<evidence type="ECO:0000256" key="5">
    <source>
        <dbReference type="ARBA" id="ARBA00022723"/>
    </source>
</evidence>
<dbReference type="GO" id="GO:0016020">
    <property type="term" value="C:membrane"/>
    <property type="evidence" value="ECO:0007669"/>
    <property type="project" value="UniProtKB-SubCell"/>
</dbReference>
<comment type="catalytic activity">
    <reaction evidence="22">
        <text>lanosterol + reduced [NADPH--hemoprotein reductase] + O2 = 32-hydroxylanosterol + oxidized [NADPH--hemoprotein reductase] + H2O + H(+)</text>
        <dbReference type="Rhea" id="RHEA:75103"/>
        <dbReference type="Rhea" id="RHEA-COMP:11964"/>
        <dbReference type="Rhea" id="RHEA-COMP:11965"/>
        <dbReference type="ChEBI" id="CHEBI:15377"/>
        <dbReference type="ChEBI" id="CHEBI:15378"/>
        <dbReference type="ChEBI" id="CHEBI:15379"/>
        <dbReference type="ChEBI" id="CHEBI:16521"/>
        <dbReference type="ChEBI" id="CHEBI:57618"/>
        <dbReference type="ChEBI" id="CHEBI:58210"/>
        <dbReference type="ChEBI" id="CHEBI:166806"/>
    </reaction>
    <physiologicalReaction direction="left-to-right" evidence="22">
        <dbReference type="Rhea" id="RHEA:75104"/>
    </physiologicalReaction>
</comment>
<feature type="binding site" description="axial binding residue" evidence="24">
    <location>
        <position position="470"/>
    </location>
    <ligand>
        <name>heme</name>
        <dbReference type="ChEBI" id="CHEBI:30413"/>
    </ligand>
    <ligandPart>
        <name>Fe</name>
        <dbReference type="ChEBI" id="CHEBI:18248"/>
    </ligandPart>
</feature>
<evidence type="ECO:0000256" key="10">
    <source>
        <dbReference type="ARBA" id="ARBA00037887"/>
    </source>
</evidence>
<organism evidence="27 28">
    <name type="scientific">Starmerella bacillaris</name>
    <name type="common">Yeast</name>
    <name type="synonym">Candida zemplinina</name>
    <dbReference type="NCBI Taxonomy" id="1247836"/>
    <lineage>
        <taxon>Eukaryota</taxon>
        <taxon>Fungi</taxon>
        <taxon>Dikarya</taxon>
        <taxon>Ascomycota</taxon>
        <taxon>Saccharomycotina</taxon>
        <taxon>Dipodascomycetes</taxon>
        <taxon>Dipodascales</taxon>
        <taxon>Trichomonascaceae</taxon>
        <taxon>Starmerella</taxon>
    </lineage>
</organism>
<comment type="catalytic activity">
    <reaction evidence="19">
        <text>a 14alpha-methyl steroid + 3 reduced [NADPH--hemoprotein reductase] + 3 O2 = a Delta(14) steroid + formate + 3 oxidized [NADPH--hemoprotein reductase] + 4 H2O + 4 H(+)</text>
        <dbReference type="Rhea" id="RHEA:54028"/>
        <dbReference type="Rhea" id="RHEA-COMP:11964"/>
        <dbReference type="Rhea" id="RHEA-COMP:11965"/>
        <dbReference type="ChEBI" id="CHEBI:15377"/>
        <dbReference type="ChEBI" id="CHEBI:15378"/>
        <dbReference type="ChEBI" id="CHEBI:15379"/>
        <dbReference type="ChEBI" id="CHEBI:15740"/>
        <dbReference type="ChEBI" id="CHEBI:57618"/>
        <dbReference type="ChEBI" id="CHEBI:58210"/>
        <dbReference type="ChEBI" id="CHEBI:138029"/>
        <dbReference type="ChEBI" id="CHEBI:138031"/>
        <dbReference type="EC" id="1.14.14.154"/>
    </reaction>
    <physiologicalReaction direction="left-to-right" evidence="19">
        <dbReference type="Rhea" id="RHEA:54029"/>
    </physiologicalReaction>
</comment>
<evidence type="ECO:0000256" key="12">
    <source>
        <dbReference type="ARBA" id="ARBA00042513"/>
    </source>
</evidence>
<evidence type="ECO:0000256" key="11">
    <source>
        <dbReference type="ARBA" id="ARBA00038974"/>
    </source>
</evidence>
<dbReference type="PRINTS" id="PR00465">
    <property type="entry name" value="EP450IV"/>
</dbReference>
<comment type="catalytic activity">
    <reaction evidence="17">
        <text>a 14alpha-hydroxymethyl steroid + reduced [NADPH--hemoprotein reductase] + O2 = a 14alpha-formyl steroid + oxidized [NADPH--hemoprotein reductase] + 2 H2O + H(+)</text>
        <dbReference type="Rhea" id="RHEA:68064"/>
        <dbReference type="Rhea" id="RHEA-COMP:11964"/>
        <dbReference type="Rhea" id="RHEA-COMP:11965"/>
        <dbReference type="ChEBI" id="CHEBI:15377"/>
        <dbReference type="ChEBI" id="CHEBI:15378"/>
        <dbReference type="ChEBI" id="CHEBI:15379"/>
        <dbReference type="ChEBI" id="CHEBI:57618"/>
        <dbReference type="ChEBI" id="CHEBI:58210"/>
        <dbReference type="ChEBI" id="CHEBI:176901"/>
        <dbReference type="ChEBI" id="CHEBI:176902"/>
    </reaction>
    <physiologicalReaction direction="left-to-right" evidence="17">
        <dbReference type="Rhea" id="RHEA:68065"/>
    </physiologicalReaction>
</comment>
<keyword evidence="28" id="KW-1185">Reference proteome</keyword>
<comment type="catalytic activity">
    <reaction evidence="21">
        <text>a 14alpha-methyl steroid + reduced [NADPH--hemoprotein reductase] + O2 = a 14alpha-hydroxymethyl steroid + oxidized [NADPH--hemoprotein reductase] + H2O + H(+)</text>
        <dbReference type="Rhea" id="RHEA:68060"/>
        <dbReference type="Rhea" id="RHEA-COMP:11964"/>
        <dbReference type="Rhea" id="RHEA-COMP:11965"/>
        <dbReference type="ChEBI" id="CHEBI:15377"/>
        <dbReference type="ChEBI" id="CHEBI:15378"/>
        <dbReference type="ChEBI" id="CHEBI:15379"/>
        <dbReference type="ChEBI" id="CHEBI:57618"/>
        <dbReference type="ChEBI" id="CHEBI:58210"/>
        <dbReference type="ChEBI" id="CHEBI:138029"/>
        <dbReference type="ChEBI" id="CHEBI:176901"/>
    </reaction>
    <physiologicalReaction direction="left-to-right" evidence="21">
        <dbReference type="Rhea" id="RHEA:68061"/>
    </physiologicalReaction>
</comment>
<keyword evidence="8 25" id="KW-0503">Monooxygenase</keyword>
<dbReference type="PANTHER" id="PTHR24304">
    <property type="entry name" value="CYTOCHROME P450 FAMILY 7"/>
    <property type="match status" value="1"/>
</dbReference>
<evidence type="ECO:0000256" key="13">
    <source>
        <dbReference type="ARBA" id="ARBA00042983"/>
    </source>
</evidence>
<comment type="cofactor">
    <cofactor evidence="1 24">
        <name>heme</name>
        <dbReference type="ChEBI" id="CHEBI:30413"/>
    </cofactor>
</comment>
<dbReference type="Pfam" id="PF00067">
    <property type="entry name" value="p450"/>
    <property type="match status" value="1"/>
</dbReference>
<evidence type="ECO:0000256" key="1">
    <source>
        <dbReference type="ARBA" id="ARBA00001971"/>
    </source>
</evidence>
<dbReference type="InterPro" id="IPR002403">
    <property type="entry name" value="Cyt_P450_E_grp-IV"/>
</dbReference>
<name>A0AAV5RM71_STABA</name>
<proteinExistence type="inferred from homology"/>
<dbReference type="InterPro" id="IPR001128">
    <property type="entry name" value="Cyt_P450"/>
</dbReference>
<comment type="similarity">
    <text evidence="3 25">Belongs to the cytochrome P450 family.</text>
</comment>
<evidence type="ECO:0000256" key="4">
    <source>
        <dbReference type="ARBA" id="ARBA00022617"/>
    </source>
</evidence>
<dbReference type="AlphaFoldDB" id="A0AAV5RM71"/>
<reference evidence="27 28" key="1">
    <citation type="journal article" date="2023" name="Elife">
        <title>Identification of key yeast species and microbe-microbe interactions impacting larval growth of Drosophila in the wild.</title>
        <authorList>
            <person name="Mure A."/>
            <person name="Sugiura Y."/>
            <person name="Maeda R."/>
            <person name="Honda K."/>
            <person name="Sakurai N."/>
            <person name="Takahashi Y."/>
            <person name="Watada M."/>
            <person name="Katoh T."/>
            <person name="Gotoh A."/>
            <person name="Gotoh Y."/>
            <person name="Taniguchi I."/>
            <person name="Nakamura K."/>
            <person name="Hayashi T."/>
            <person name="Katayama T."/>
            <person name="Uemura T."/>
            <person name="Hattori Y."/>
        </authorList>
    </citation>
    <scope>NUCLEOTIDE SEQUENCE [LARGE SCALE GENOMIC DNA]</scope>
    <source>
        <strain evidence="27 28">SB-73</strain>
    </source>
</reference>
<feature type="transmembrane region" description="Helical" evidence="26">
    <location>
        <begin position="21"/>
        <end position="42"/>
    </location>
</feature>
<evidence type="ECO:0000313" key="28">
    <source>
        <dbReference type="Proteomes" id="UP001362899"/>
    </source>
</evidence>
<evidence type="ECO:0000313" key="27">
    <source>
        <dbReference type="EMBL" id="GMM52619.1"/>
    </source>
</evidence>
<comment type="subcellular location">
    <subcellularLocation>
        <location evidence="2">Membrane</location>
    </subcellularLocation>
</comment>
<dbReference type="PANTHER" id="PTHR24304:SF2">
    <property type="entry name" value="24-HYDROXYCHOLESTEROL 7-ALPHA-HYDROXYLASE"/>
    <property type="match status" value="1"/>
</dbReference>
<evidence type="ECO:0000256" key="17">
    <source>
        <dbReference type="ARBA" id="ARBA00047587"/>
    </source>
</evidence>
<dbReference type="PRINTS" id="PR00385">
    <property type="entry name" value="P450"/>
</dbReference>
<evidence type="ECO:0000256" key="2">
    <source>
        <dbReference type="ARBA" id="ARBA00004370"/>
    </source>
</evidence>
<comment type="catalytic activity">
    <reaction evidence="18">
        <text>lanosterol + 3 reduced [NADPH--hemoprotein reductase] + 3 O2 = 4,4-dimethyl-5alpha-cholesta-8,14,24-trien-3beta-ol + formate + 3 oxidized [NADPH--hemoprotein reductase] + 4 H2O + 4 H(+)</text>
        <dbReference type="Rhea" id="RHEA:25286"/>
        <dbReference type="Rhea" id="RHEA-COMP:11964"/>
        <dbReference type="Rhea" id="RHEA-COMP:11965"/>
        <dbReference type="ChEBI" id="CHEBI:15377"/>
        <dbReference type="ChEBI" id="CHEBI:15378"/>
        <dbReference type="ChEBI" id="CHEBI:15379"/>
        <dbReference type="ChEBI" id="CHEBI:15740"/>
        <dbReference type="ChEBI" id="CHEBI:16521"/>
        <dbReference type="ChEBI" id="CHEBI:17813"/>
        <dbReference type="ChEBI" id="CHEBI:57618"/>
        <dbReference type="ChEBI" id="CHEBI:58210"/>
        <dbReference type="EC" id="1.14.14.154"/>
    </reaction>
    <physiologicalReaction direction="left-to-right" evidence="18">
        <dbReference type="Rhea" id="RHEA:25287"/>
    </physiologicalReaction>
</comment>
<evidence type="ECO:0000256" key="15">
    <source>
        <dbReference type="ARBA" id="ARBA00043156"/>
    </source>
</evidence>
<gene>
    <name evidence="27" type="ORF">DASB73_035820</name>
</gene>
<dbReference type="GO" id="GO:0006696">
    <property type="term" value="P:ergosterol biosynthetic process"/>
    <property type="evidence" value="ECO:0007669"/>
    <property type="project" value="UniProtKB-ARBA"/>
</dbReference>
<dbReference type="PROSITE" id="PS00086">
    <property type="entry name" value="CYTOCHROME_P450"/>
    <property type="match status" value="1"/>
</dbReference>
<dbReference type="GO" id="GO:0008398">
    <property type="term" value="F:sterol 14-demethylase activity"/>
    <property type="evidence" value="ECO:0007669"/>
    <property type="project" value="UniProtKB-EC"/>
</dbReference>
<evidence type="ECO:0000256" key="16">
    <source>
        <dbReference type="ARBA" id="ARBA00047379"/>
    </source>
</evidence>